<dbReference type="EMBL" id="JAMRDG010000002">
    <property type="protein sequence ID" value="KAJ3686199.1"/>
    <property type="molecule type" value="Genomic_DNA"/>
</dbReference>
<sequence>MFYPTQTAQTPDQFSDSFIPSQLQNPQGLNPSSLLTPPIWCQLKMAAFRSRALVRKVSASLRNNSVSKNSIGLELPPVVRPVRRTSTIHRLPLMSAGLLSSLPLHSAIAACRLKSVLSAESQSWGLIPQGNSMPL</sequence>
<protein>
    <submittedName>
        <fullName evidence="2">Uncharacterized protein</fullName>
    </submittedName>
</protein>
<evidence type="ECO:0000313" key="3">
    <source>
        <dbReference type="Proteomes" id="UP001210211"/>
    </source>
</evidence>
<accession>A0AAD5Z3K7</accession>
<feature type="region of interest" description="Disordered" evidence="1">
    <location>
        <begin position="1"/>
        <end position="21"/>
    </location>
</feature>
<keyword evidence="3" id="KW-1185">Reference proteome</keyword>
<reference evidence="2 3" key="1">
    <citation type="journal article" date="2022" name="Cell">
        <title>Repeat-based holocentromeres influence genome architecture and karyotype evolution.</title>
        <authorList>
            <person name="Hofstatter P.G."/>
            <person name="Thangavel G."/>
            <person name="Lux T."/>
            <person name="Neumann P."/>
            <person name="Vondrak T."/>
            <person name="Novak P."/>
            <person name="Zhang M."/>
            <person name="Costa L."/>
            <person name="Castellani M."/>
            <person name="Scott A."/>
            <person name="Toegelov H."/>
            <person name="Fuchs J."/>
            <person name="Mata-Sucre Y."/>
            <person name="Dias Y."/>
            <person name="Vanzela A.L.L."/>
            <person name="Huettel B."/>
            <person name="Almeida C.C.S."/>
            <person name="Simkova H."/>
            <person name="Souza G."/>
            <person name="Pedrosa-Harand A."/>
            <person name="Macas J."/>
            <person name="Mayer K.F.X."/>
            <person name="Houben A."/>
            <person name="Marques A."/>
        </authorList>
    </citation>
    <scope>NUCLEOTIDE SEQUENCE [LARGE SCALE GENOMIC DNA]</scope>
    <source>
        <strain evidence="2">RhyTen1mFocal</strain>
    </source>
</reference>
<dbReference type="Proteomes" id="UP001210211">
    <property type="component" value="Unassembled WGS sequence"/>
</dbReference>
<name>A0AAD5Z3K7_9POAL</name>
<evidence type="ECO:0000313" key="2">
    <source>
        <dbReference type="EMBL" id="KAJ3686199.1"/>
    </source>
</evidence>
<evidence type="ECO:0000256" key="1">
    <source>
        <dbReference type="SAM" id="MobiDB-lite"/>
    </source>
</evidence>
<comment type="caution">
    <text evidence="2">The sequence shown here is derived from an EMBL/GenBank/DDBJ whole genome shotgun (WGS) entry which is preliminary data.</text>
</comment>
<gene>
    <name evidence="2" type="ORF">LUZ61_015363</name>
</gene>
<organism evidence="2 3">
    <name type="scientific">Rhynchospora tenuis</name>
    <dbReference type="NCBI Taxonomy" id="198213"/>
    <lineage>
        <taxon>Eukaryota</taxon>
        <taxon>Viridiplantae</taxon>
        <taxon>Streptophyta</taxon>
        <taxon>Embryophyta</taxon>
        <taxon>Tracheophyta</taxon>
        <taxon>Spermatophyta</taxon>
        <taxon>Magnoliopsida</taxon>
        <taxon>Liliopsida</taxon>
        <taxon>Poales</taxon>
        <taxon>Cyperaceae</taxon>
        <taxon>Cyperoideae</taxon>
        <taxon>Rhynchosporeae</taxon>
        <taxon>Rhynchospora</taxon>
    </lineage>
</organism>
<dbReference type="AlphaFoldDB" id="A0AAD5Z3K7"/>
<proteinExistence type="predicted"/>